<feature type="region of interest" description="Disordered" evidence="1">
    <location>
        <begin position="244"/>
        <end position="344"/>
    </location>
</feature>
<feature type="compositionally biased region" description="Low complexity" evidence="1">
    <location>
        <begin position="308"/>
        <end position="318"/>
    </location>
</feature>
<evidence type="ECO:0000313" key="2">
    <source>
        <dbReference type="Proteomes" id="UP000887566"/>
    </source>
</evidence>
<feature type="compositionally biased region" description="Basic and acidic residues" evidence="1">
    <location>
        <begin position="328"/>
        <end position="340"/>
    </location>
</feature>
<keyword evidence="2" id="KW-1185">Reference proteome</keyword>
<evidence type="ECO:0000256" key="1">
    <source>
        <dbReference type="SAM" id="MobiDB-lite"/>
    </source>
</evidence>
<feature type="compositionally biased region" description="Basic and acidic residues" evidence="1">
    <location>
        <begin position="1"/>
        <end position="13"/>
    </location>
</feature>
<feature type="compositionally biased region" description="Basic residues" evidence="1">
    <location>
        <begin position="287"/>
        <end position="301"/>
    </location>
</feature>
<feature type="compositionally biased region" description="Polar residues" evidence="1">
    <location>
        <begin position="248"/>
        <end position="259"/>
    </location>
</feature>
<dbReference type="WBParaSite" id="PSAMB.scaffold10size141368.g17.t1">
    <property type="protein sequence ID" value="PSAMB.scaffold10size141368.g17.t1"/>
    <property type="gene ID" value="PSAMB.scaffold10size141368.g17"/>
</dbReference>
<feature type="region of interest" description="Disordered" evidence="1">
    <location>
        <begin position="1"/>
        <end position="42"/>
    </location>
</feature>
<proteinExistence type="predicted"/>
<reference evidence="3" key="1">
    <citation type="submission" date="2022-11" db="UniProtKB">
        <authorList>
            <consortium name="WormBaseParasite"/>
        </authorList>
    </citation>
    <scope>IDENTIFICATION</scope>
</reference>
<protein>
    <submittedName>
        <fullName evidence="3">Uncharacterized protein</fullName>
    </submittedName>
</protein>
<accession>A0A914UM78</accession>
<sequence>MRESPLYRRDGRRLTQSRSPAAAMSNGNETCGPASSTENVSDEINENKTTVYSSLRTVFVCGFIGKRWHNNSLMAIISDLLPSYYICSNPPHASQWSRQRSMQMLSTAEALIFFINEFTLKDDRCLLTLQYAWDLMIPMIMLRHPRTKLVISASIDRYGRANPLLRERVVSAGEKPDLILLQDVLYHGYRNSIAYDRLNHESSMRQIKQRLRSITLIASEKEREGGMSRVPSTNGIYMAQLKLPPITSPTSRSGGTQFLLSPEPSRVQHSHSMVDLTIDRSPQPTRKTPHRKSKKKSRHASANREDSSSPPTDHSSTSATNGRTIAHYKADRPRTADSRHTGRRYSTTSLDDYTLYQNTQYLVFSVKDKTQKPTLIRFPEDIIQRQQESRLESVWGSDTSLEEEAERALAIRGGFDLPLSRDSSPAPYIDPL</sequence>
<feature type="compositionally biased region" description="Polar residues" evidence="1">
    <location>
        <begin position="14"/>
        <end position="39"/>
    </location>
</feature>
<name>A0A914UM78_9BILA</name>
<dbReference type="Proteomes" id="UP000887566">
    <property type="component" value="Unplaced"/>
</dbReference>
<organism evidence="2 3">
    <name type="scientific">Plectus sambesii</name>
    <dbReference type="NCBI Taxonomy" id="2011161"/>
    <lineage>
        <taxon>Eukaryota</taxon>
        <taxon>Metazoa</taxon>
        <taxon>Ecdysozoa</taxon>
        <taxon>Nematoda</taxon>
        <taxon>Chromadorea</taxon>
        <taxon>Plectida</taxon>
        <taxon>Plectina</taxon>
        <taxon>Plectoidea</taxon>
        <taxon>Plectidae</taxon>
        <taxon>Plectus</taxon>
    </lineage>
</organism>
<dbReference type="AlphaFoldDB" id="A0A914UM78"/>
<evidence type="ECO:0000313" key="3">
    <source>
        <dbReference type="WBParaSite" id="PSAMB.scaffold10size141368.g17.t1"/>
    </source>
</evidence>